<comment type="similarity">
    <text evidence="2">Belongs to the VirD4/TraG family.</text>
</comment>
<evidence type="ECO:0000256" key="4">
    <source>
        <dbReference type="ARBA" id="ARBA00022692"/>
    </source>
</evidence>
<evidence type="ECO:0000256" key="3">
    <source>
        <dbReference type="ARBA" id="ARBA00022475"/>
    </source>
</evidence>
<dbReference type="Gene3D" id="3.40.50.300">
    <property type="entry name" value="P-loop containing nucleotide triphosphate hydrolases"/>
    <property type="match status" value="1"/>
</dbReference>
<dbReference type="CDD" id="cd01127">
    <property type="entry name" value="TrwB_TraG_TraD_VirD4"/>
    <property type="match status" value="1"/>
</dbReference>
<organism evidence="8 9">
    <name type="scientific">Limimaricola cinnabarinus LL-001</name>
    <dbReference type="NCBI Taxonomy" id="1337093"/>
    <lineage>
        <taxon>Bacteria</taxon>
        <taxon>Pseudomonadati</taxon>
        <taxon>Pseudomonadota</taxon>
        <taxon>Alphaproteobacteria</taxon>
        <taxon>Rhodobacterales</taxon>
        <taxon>Paracoccaceae</taxon>
        <taxon>Limimaricola</taxon>
    </lineage>
</organism>
<dbReference type="eggNOG" id="COG3505">
    <property type="taxonomic scope" value="Bacteria"/>
</dbReference>
<evidence type="ECO:0000256" key="2">
    <source>
        <dbReference type="ARBA" id="ARBA00008806"/>
    </source>
</evidence>
<keyword evidence="9" id="KW-1185">Reference proteome</keyword>
<dbReference type="GO" id="GO:0005886">
    <property type="term" value="C:plasma membrane"/>
    <property type="evidence" value="ECO:0007669"/>
    <property type="project" value="UniProtKB-SubCell"/>
</dbReference>
<keyword evidence="3" id="KW-1003">Cell membrane</keyword>
<comment type="subcellular location">
    <subcellularLocation>
        <location evidence="1">Cell membrane</location>
        <topology evidence="1">Multi-pass membrane protein</topology>
    </subcellularLocation>
</comment>
<dbReference type="PANTHER" id="PTHR37937">
    <property type="entry name" value="CONJUGATIVE TRANSFER: DNA TRANSPORT"/>
    <property type="match status" value="1"/>
</dbReference>
<dbReference type="InterPro" id="IPR027417">
    <property type="entry name" value="P-loop_NTPase"/>
</dbReference>
<sequence length="579" mass="62868">MIGALLGGFARLVAGLIVAPVLIGWLALWLVLGAGIGALLATPFVFAMFGEEPGQSAWQWLVVGPFMLCGSVFAVGHWREISGAASFFEGLAGDSHGSARFAGKRELRRWERAEGLLIGRNPRTGRLLRYDGPAHLLTLAPTRAGKVVGTVIPNLLALNRSVLVIDPKGENARITGEAREDFGTVHVLDPFGVSGRPSAAYNPLDRLGADSPDLSEDAASLAEALVVDPPGQSGDAHWNEEAKALLGGLIMFCVAHEDPGRRTLASVREYLTLPPDRLAALLALMQESDAADGLVARAANRFAGKADREAASVMSNAQRHTHFLDSPRIAKVMARSDFAFADLRYRTTSVFLVLPPNRLDAYSRWLRLLVAQGLQDIARDAEVTAPPSRPKVPHSAAVTYAREVAGLRVPYRAPERPQEAPRRPSGPVLFLLDEFAALGRLEAVERAMGLMAGYGLQLWPILQDMSQLRDLYGARASTFVANAGVQQVFGVNDFETAKWLSQSMGQETIGYRTESRRPGDMPTMGTSITGRDLLTPDEIMQLPPECQLLRLQGQPPAIARKLRYYADREFAGLFAPQDR</sequence>
<dbReference type="STRING" id="1337093.MBELCI_3292"/>
<keyword evidence="4 7" id="KW-0812">Transmembrane</keyword>
<dbReference type="InterPro" id="IPR051539">
    <property type="entry name" value="T4SS-coupling_protein"/>
</dbReference>
<keyword evidence="5 7" id="KW-1133">Transmembrane helix</keyword>
<feature type="transmembrane region" description="Helical" evidence="7">
    <location>
        <begin position="58"/>
        <end position="78"/>
    </location>
</feature>
<dbReference type="EMBL" id="BATB01000071">
    <property type="protein sequence ID" value="GAD57240.1"/>
    <property type="molecule type" value="Genomic_DNA"/>
</dbReference>
<evidence type="ECO:0000256" key="1">
    <source>
        <dbReference type="ARBA" id="ARBA00004651"/>
    </source>
</evidence>
<evidence type="ECO:0000256" key="7">
    <source>
        <dbReference type="SAM" id="Phobius"/>
    </source>
</evidence>
<proteinExistence type="inferred from homology"/>
<accession>U2Z734</accession>
<dbReference type="SUPFAM" id="SSF52540">
    <property type="entry name" value="P-loop containing nucleoside triphosphate hydrolases"/>
    <property type="match status" value="1"/>
</dbReference>
<feature type="transmembrane region" description="Helical" evidence="7">
    <location>
        <begin position="25"/>
        <end position="46"/>
    </location>
</feature>
<evidence type="ECO:0000256" key="6">
    <source>
        <dbReference type="ARBA" id="ARBA00023136"/>
    </source>
</evidence>
<evidence type="ECO:0000256" key="5">
    <source>
        <dbReference type="ARBA" id="ARBA00022989"/>
    </source>
</evidence>
<dbReference type="AlphaFoldDB" id="U2Z734"/>
<protein>
    <submittedName>
        <fullName evidence="8">Type IV secretion system protein VirD4</fullName>
    </submittedName>
</protein>
<evidence type="ECO:0000313" key="9">
    <source>
        <dbReference type="Proteomes" id="UP000016566"/>
    </source>
</evidence>
<dbReference type="PANTHER" id="PTHR37937:SF1">
    <property type="entry name" value="CONJUGATIVE TRANSFER: DNA TRANSPORT"/>
    <property type="match status" value="1"/>
</dbReference>
<comment type="caution">
    <text evidence="8">The sequence shown here is derived from an EMBL/GenBank/DDBJ whole genome shotgun (WGS) entry which is preliminary data.</text>
</comment>
<dbReference type="Pfam" id="PF02534">
    <property type="entry name" value="T4SS-DNA_transf"/>
    <property type="match status" value="2"/>
</dbReference>
<keyword evidence="6 7" id="KW-0472">Membrane</keyword>
<reference evidence="8" key="1">
    <citation type="journal article" date="2013" name="Genome Announc.">
        <title>Draft Genome Sequence of Loktanella cinnabarina LL-001T, Isolated from Deep-Sea Floor Sediment.</title>
        <authorList>
            <person name="Nishi S."/>
            <person name="Tsubouchi T."/>
            <person name="Takaki Y."/>
            <person name="Koyanagi R."/>
            <person name="Satoh N."/>
            <person name="Maruyama T."/>
            <person name="Hatada Y."/>
        </authorList>
    </citation>
    <scope>NUCLEOTIDE SEQUENCE [LARGE SCALE GENOMIC DNA]</scope>
    <source>
        <strain evidence="8">LL-001</strain>
    </source>
</reference>
<name>U2Z734_9RHOB</name>
<gene>
    <name evidence="8" type="ORF">MBELCI_3292</name>
</gene>
<evidence type="ECO:0000313" key="8">
    <source>
        <dbReference type="EMBL" id="GAD57240.1"/>
    </source>
</evidence>
<dbReference type="Proteomes" id="UP000016566">
    <property type="component" value="Unassembled WGS sequence"/>
</dbReference>
<dbReference type="InterPro" id="IPR003688">
    <property type="entry name" value="TraG/VirD4"/>
</dbReference>